<accession>A0ABM0XZN3</accession>
<dbReference type="GeneID" id="104770541"/>
<reference evidence="2" key="1">
    <citation type="journal article" date="2014" name="Nat. Commun.">
        <title>The emerging biofuel crop Camelina sativa retains a highly undifferentiated hexaploid genome structure.</title>
        <authorList>
            <person name="Kagale S."/>
            <person name="Koh C."/>
            <person name="Nixon J."/>
            <person name="Bollina V."/>
            <person name="Clarke W.E."/>
            <person name="Tuteja R."/>
            <person name="Spillane C."/>
            <person name="Robinson S.J."/>
            <person name="Links M.G."/>
            <person name="Clarke C."/>
            <person name="Higgins E.E."/>
            <person name="Huebert T."/>
            <person name="Sharpe A.G."/>
            <person name="Parkin I.A."/>
        </authorList>
    </citation>
    <scope>NUCLEOTIDE SEQUENCE [LARGE SCALE GENOMIC DNA]</scope>
    <source>
        <strain evidence="2">cv. DH55</strain>
    </source>
</reference>
<feature type="compositionally biased region" description="Acidic residues" evidence="1">
    <location>
        <begin position="38"/>
        <end position="51"/>
    </location>
</feature>
<evidence type="ECO:0000313" key="3">
    <source>
        <dbReference type="RefSeq" id="XP_010493293.1"/>
    </source>
</evidence>
<keyword evidence="2" id="KW-1185">Reference proteome</keyword>
<name>A0ABM0XZN3_CAMSA</name>
<sequence length="131" mass="13471">MQEVLGDGSFVIEHNSSQQDTKMESSPPHGTGKNLAGDFDEANDDLLEEGEAPQGNLLEEDEVALGQGNVVLTGMGSGNTASTEDDLEGEGNKQKGTGKQGNKAVEGKPAGGGIRPVKKGMVALPKPPAKT</sequence>
<dbReference type="RefSeq" id="XP_010493293.1">
    <property type="nucleotide sequence ID" value="XM_010494991.1"/>
</dbReference>
<protein>
    <submittedName>
        <fullName evidence="3">Uncharacterized protein LOC104770541</fullName>
    </submittedName>
</protein>
<feature type="compositionally biased region" description="Low complexity" evidence="1">
    <location>
        <begin position="94"/>
        <end position="103"/>
    </location>
</feature>
<evidence type="ECO:0000313" key="2">
    <source>
        <dbReference type="Proteomes" id="UP000694864"/>
    </source>
</evidence>
<feature type="region of interest" description="Disordered" evidence="1">
    <location>
        <begin position="1"/>
        <end position="131"/>
    </location>
</feature>
<organism evidence="2 3">
    <name type="scientific">Camelina sativa</name>
    <name type="common">False flax</name>
    <name type="synonym">Myagrum sativum</name>
    <dbReference type="NCBI Taxonomy" id="90675"/>
    <lineage>
        <taxon>Eukaryota</taxon>
        <taxon>Viridiplantae</taxon>
        <taxon>Streptophyta</taxon>
        <taxon>Embryophyta</taxon>
        <taxon>Tracheophyta</taxon>
        <taxon>Spermatophyta</taxon>
        <taxon>Magnoliopsida</taxon>
        <taxon>eudicotyledons</taxon>
        <taxon>Gunneridae</taxon>
        <taxon>Pentapetalae</taxon>
        <taxon>rosids</taxon>
        <taxon>malvids</taxon>
        <taxon>Brassicales</taxon>
        <taxon>Brassicaceae</taxon>
        <taxon>Camelineae</taxon>
        <taxon>Camelina</taxon>
    </lineage>
</organism>
<evidence type="ECO:0000256" key="1">
    <source>
        <dbReference type="SAM" id="MobiDB-lite"/>
    </source>
</evidence>
<proteinExistence type="predicted"/>
<dbReference type="Proteomes" id="UP000694864">
    <property type="component" value="Chromosome 20"/>
</dbReference>
<gene>
    <name evidence="3" type="primary">LOC104770541</name>
</gene>
<reference evidence="3" key="2">
    <citation type="submission" date="2025-08" db="UniProtKB">
        <authorList>
            <consortium name="RefSeq"/>
        </authorList>
    </citation>
    <scope>IDENTIFICATION</scope>
    <source>
        <tissue evidence="3">Leaf</tissue>
    </source>
</reference>